<dbReference type="EMBL" id="JABBNU010000002">
    <property type="protein sequence ID" value="NMM47304.1"/>
    <property type="molecule type" value="Genomic_DNA"/>
</dbReference>
<dbReference type="GO" id="GO:0005886">
    <property type="term" value="C:plasma membrane"/>
    <property type="evidence" value="ECO:0007669"/>
    <property type="project" value="TreeGrafter"/>
</dbReference>
<evidence type="ECO:0000313" key="4">
    <source>
        <dbReference type="EMBL" id="NMM47304.1"/>
    </source>
</evidence>
<keyword evidence="3" id="KW-1133">Transmembrane helix</keyword>
<gene>
    <name evidence="4" type="ORF">HH304_02765</name>
</gene>
<dbReference type="Proteomes" id="UP000559010">
    <property type="component" value="Unassembled WGS sequence"/>
</dbReference>
<accession>A0A848IYI3</accession>
<comment type="subcellular location">
    <subcellularLocation>
        <location evidence="1">Endomembrane system</location>
    </subcellularLocation>
</comment>
<feature type="transmembrane region" description="Helical" evidence="3">
    <location>
        <begin position="6"/>
        <end position="25"/>
    </location>
</feature>
<keyword evidence="2" id="KW-0175">Coiled coil</keyword>
<keyword evidence="3" id="KW-0472">Membrane</keyword>
<evidence type="ECO:0000256" key="2">
    <source>
        <dbReference type="SAM" id="Coils"/>
    </source>
</evidence>
<organism evidence="4 5">
    <name type="scientific">Marinigracilibium pacificum</name>
    <dbReference type="NCBI Taxonomy" id="2729599"/>
    <lineage>
        <taxon>Bacteria</taxon>
        <taxon>Pseudomonadati</taxon>
        <taxon>Bacteroidota</taxon>
        <taxon>Cytophagia</taxon>
        <taxon>Cytophagales</taxon>
        <taxon>Flammeovirgaceae</taxon>
        <taxon>Marinigracilibium</taxon>
    </lineage>
</organism>
<comment type="caution">
    <text evidence="4">The sequence shown here is derived from an EMBL/GenBank/DDBJ whole genome shotgun (WGS) entry which is preliminary data.</text>
</comment>
<evidence type="ECO:0000256" key="1">
    <source>
        <dbReference type="ARBA" id="ARBA00004308"/>
    </source>
</evidence>
<dbReference type="AlphaFoldDB" id="A0A848IYI3"/>
<dbReference type="GO" id="GO:0012505">
    <property type="term" value="C:endomembrane system"/>
    <property type="evidence" value="ECO:0007669"/>
    <property type="project" value="UniProtKB-SubCell"/>
</dbReference>
<dbReference type="InterPro" id="IPR027705">
    <property type="entry name" value="Flotillin_fam"/>
</dbReference>
<dbReference type="RefSeq" id="WP_169677935.1">
    <property type="nucleotide sequence ID" value="NZ_JABBNU010000002.1"/>
</dbReference>
<feature type="coiled-coil region" evidence="2">
    <location>
        <begin position="226"/>
        <end position="327"/>
    </location>
</feature>
<sequence length="722" mass="80058">MADKILLISIIAIVILIIGILSMFIKMYRKAVQGEALIRTGLGDAKVSFSGMLVWPVLHKLEVMDITLKTLNISRMGKDGLICRDNMRADIKVSFFIRVNKTTEDVIHVAQSIGCNRASEIADLEMLFDAKFSEALKTVGKHFDFVELYNSRASFKEKILQEIGTDLNGYVLDDCAIDYVEQTSIHDLNQDNILDAQGIKKIIELTAEEKIKANLIEREREKTIKKQDVEARETILQLERQQIEKEEQQRREVESIRARESAEIEKVRAENEKKAQQARIATEEEIGVAEENKMRQIIVAQKNKEKAEAIETERVEQARALEATERERVVELAQIDKEKSLEVERRNIQEVIRERVTVEKATVEEEEKIKDTRANAEALRNKQVAITVAEQKAQEALVQEIKAAEAAKQASESLAKKALIDAEAEQAAAIHRAEAMKTLADAEAAQKAAIGMSEAQVMTAKAQAMEKEGESEASVIEMKADAEAKGIRLKANAQAEADERLGFVAAKVTREKGKADSEVTEVMAVAKEKDGLAEASVIAAKAKADAEGIKEKAEAMKILDGAGMEHEEFKMRLDKDRTVQLAQLDMNRQIAQAQAEVMAEAMKTAKIDIIGGESTFFNQIVGSMAKGKAIDGFMKSSEVITDVKDAFLKSDGGSSFRTNIGEMMKALNISSEDLKNLSISALLFKMMQNAQDDDMKDNIRQLMGIAKSAGLDNESPRKLGLA</sequence>
<name>A0A848IYI3_9BACT</name>
<keyword evidence="5" id="KW-1185">Reference proteome</keyword>
<dbReference type="PANTHER" id="PTHR13806:SF31">
    <property type="entry name" value="FLOTILLIN-LIKE PROTEIN 1-RELATED"/>
    <property type="match status" value="1"/>
</dbReference>
<dbReference type="SUPFAM" id="SSF117892">
    <property type="entry name" value="Band 7/SPFH domain"/>
    <property type="match status" value="1"/>
</dbReference>
<dbReference type="PANTHER" id="PTHR13806">
    <property type="entry name" value="FLOTILLIN-RELATED"/>
    <property type="match status" value="1"/>
</dbReference>
<proteinExistence type="predicted"/>
<reference evidence="4 5" key="1">
    <citation type="submission" date="2020-04" db="EMBL/GenBank/DDBJ databases">
        <title>Flammeovirgaceae bacterium KN852 isolated from deep sea.</title>
        <authorList>
            <person name="Zhang D.-C."/>
        </authorList>
    </citation>
    <scope>NUCLEOTIDE SEQUENCE [LARGE SCALE GENOMIC DNA]</scope>
    <source>
        <strain evidence="4 5">KN852</strain>
    </source>
</reference>
<keyword evidence="3" id="KW-0812">Transmembrane</keyword>
<evidence type="ECO:0000313" key="5">
    <source>
        <dbReference type="Proteomes" id="UP000559010"/>
    </source>
</evidence>
<dbReference type="InterPro" id="IPR036013">
    <property type="entry name" value="Band_7/SPFH_dom_sf"/>
</dbReference>
<evidence type="ECO:0000256" key="3">
    <source>
        <dbReference type="SAM" id="Phobius"/>
    </source>
</evidence>
<protein>
    <submittedName>
        <fullName evidence="4">Flotillin family protein</fullName>
    </submittedName>
</protein>